<gene>
    <name evidence="2" type="ORF">METZ01_LOCUS164259</name>
</gene>
<evidence type="ECO:0000256" key="1">
    <source>
        <dbReference type="ARBA" id="ARBA00008591"/>
    </source>
</evidence>
<dbReference type="InterPro" id="IPR038078">
    <property type="entry name" value="PhoU-like_sf"/>
</dbReference>
<evidence type="ECO:0000313" key="2">
    <source>
        <dbReference type="EMBL" id="SVB11405.1"/>
    </source>
</evidence>
<reference evidence="2" key="1">
    <citation type="submission" date="2018-05" db="EMBL/GenBank/DDBJ databases">
        <authorList>
            <person name="Lanie J.A."/>
            <person name="Ng W.-L."/>
            <person name="Kazmierczak K.M."/>
            <person name="Andrzejewski T.M."/>
            <person name="Davidsen T.M."/>
            <person name="Wayne K.J."/>
            <person name="Tettelin H."/>
            <person name="Glass J.I."/>
            <person name="Rusch D."/>
            <person name="Podicherti R."/>
            <person name="Tsui H.-C.T."/>
            <person name="Winkler M.E."/>
        </authorList>
    </citation>
    <scope>NUCLEOTIDE SEQUENCE</scope>
</reference>
<dbReference type="PANTHER" id="PTHR36536:SF3">
    <property type="entry name" value="UPF0111 PROTEIN HI_1603"/>
    <property type="match status" value="1"/>
</dbReference>
<evidence type="ECO:0008006" key="3">
    <source>
        <dbReference type="Google" id="ProtNLM"/>
    </source>
</evidence>
<comment type="similarity">
    <text evidence="1">Belongs to the UPF0111 family.</text>
</comment>
<dbReference type="Gene3D" id="1.20.58.220">
    <property type="entry name" value="Phosphate transport system protein phou homolog 2, domain 2"/>
    <property type="match status" value="1"/>
</dbReference>
<proteinExistence type="inferred from homology"/>
<organism evidence="2">
    <name type="scientific">marine metagenome</name>
    <dbReference type="NCBI Taxonomy" id="408172"/>
    <lineage>
        <taxon>unclassified sequences</taxon>
        <taxon>metagenomes</taxon>
        <taxon>ecological metagenomes</taxon>
    </lineage>
</organism>
<protein>
    <recommendedName>
        <fullName evidence="3">Phosphate transport regulator</fullName>
    </recommendedName>
</protein>
<name>A0A382BC86_9ZZZZ</name>
<dbReference type="AlphaFoldDB" id="A0A382BC86"/>
<dbReference type="PANTHER" id="PTHR36536">
    <property type="entry name" value="UPF0111 PROTEIN HI_1603"/>
    <property type="match status" value="1"/>
</dbReference>
<sequence>MFFKNKRLLSRTKALEIQIEEFLDKVTESTELFSIAFKVYLAEGVDIQFEEFLNKVQAIEREGDELRRQIETELYERTLIPDLRSDVIWLIENMDKLTNICKANLFRLSIQQPEIPDKFSAAYIELIDITIDCVDKVVFTARNFFEDHESVADLVREVALLETKADEVSSPLQRSIFDSDLNLSQKMQLRYFVERFDELANQSEDIADQLAISAIKRRI</sequence>
<dbReference type="InterPro" id="IPR002727">
    <property type="entry name" value="DUF47"/>
</dbReference>
<accession>A0A382BC86</accession>
<dbReference type="Pfam" id="PF01865">
    <property type="entry name" value="PhoU_div"/>
    <property type="match status" value="1"/>
</dbReference>
<dbReference type="EMBL" id="UINC01029154">
    <property type="protein sequence ID" value="SVB11405.1"/>
    <property type="molecule type" value="Genomic_DNA"/>
</dbReference>
<dbReference type="InterPro" id="IPR018445">
    <property type="entry name" value="Put_Phosphate_transp_reg"/>
</dbReference>